<dbReference type="RefSeq" id="WP_138109057.1">
    <property type="nucleotide sequence ID" value="NZ_VBUC01000027.1"/>
</dbReference>
<dbReference type="Pfam" id="PF24389">
    <property type="entry name" value="ORC-CDC6-like"/>
    <property type="match status" value="1"/>
</dbReference>
<sequence length="666" mass="78807">MDKNPFQNTKASYFDDPEIIKFWVEPNSEENFFKTVVNPDSSIPIRILGGKGTGKTHILRYFSFNSQLLRAKENNQKILNSIMQEQYIGVYIVASGLSVNRFFGRGISEEHWKNIFYYYINLEFIEKVLKKIIVIYEESEISLKFNIPNISSFLFDRECNILELHQMIRKARVDIDKKIAKLSFPGADKTIIENIEPLFDVQDSFYNIIKVVLDSLEEIKNIKVLYIIDEFENFSAEQQKFFNTLLRHPKHIKNIAIRISGRLYANKTIETLDSEEKLLQDSEVRTIYLEDIIEKNFKDFAINLYTSRIKNTLGIDIENIDFRKNFEKSKDANLENVNRITENNKSVSNLEKKYFIKLLNNLNIYHSDKYDVEEIINNISYKENSYIEKINTFLCYQKWSDNLSIFTYEIKEKMKKKDFSLQDVASDKFMWDMIYQLFREYRLSYYYGGFDDIIKVSRNNPRVFLSILNNIFLECSLGTKLNMYTDFIPCKVQNNALLESSLWFWNNFTEDVKDHRAVWAVKELCDFFRKARQSFKPSEKTLISFAYNTNEVSREVNNLIDMAVEHSLLLESSQQRRDNSTSELKRQLRIHPLLSIKWELPISVGGTPVFTKDEVEALFLKKEEEWEIYSSERIKQLNPPFEKKKRNIKAKKIVSNDTSILDLNWD</sequence>
<evidence type="ECO:0000313" key="1">
    <source>
        <dbReference type="EMBL" id="TLS96823.1"/>
    </source>
</evidence>
<keyword evidence="2" id="KW-1185">Reference proteome</keyword>
<protein>
    <submittedName>
        <fullName evidence="1">Uncharacterized protein</fullName>
    </submittedName>
</protein>
<dbReference type="InterPro" id="IPR056955">
    <property type="entry name" value="ORC-CDC6-like"/>
</dbReference>
<organism evidence="1 2">
    <name type="scientific">Aliarcobacter cibarius</name>
    <dbReference type="NCBI Taxonomy" id="255507"/>
    <lineage>
        <taxon>Bacteria</taxon>
        <taxon>Pseudomonadati</taxon>
        <taxon>Campylobacterota</taxon>
        <taxon>Epsilonproteobacteria</taxon>
        <taxon>Campylobacterales</taxon>
        <taxon>Arcobacteraceae</taxon>
        <taxon>Aliarcobacter</taxon>
    </lineage>
</organism>
<evidence type="ECO:0000313" key="2">
    <source>
        <dbReference type="Proteomes" id="UP000305417"/>
    </source>
</evidence>
<dbReference type="EMBL" id="VBUC01000027">
    <property type="protein sequence ID" value="TLS96823.1"/>
    <property type="molecule type" value="Genomic_DNA"/>
</dbReference>
<gene>
    <name evidence="1" type="ORF">FE247_09355</name>
</gene>
<reference evidence="1 2" key="1">
    <citation type="submission" date="2019-05" db="EMBL/GenBank/DDBJ databases">
        <title>Arcobacter cibarius and Arcobacter thereius providing challenges in identification an antibiotic susceptibility and Quinolone resistance.</title>
        <authorList>
            <person name="Busch A."/>
            <person name="Hanel I."/>
            <person name="Hotzel H."/>
            <person name="Tomaso H."/>
        </authorList>
    </citation>
    <scope>NUCLEOTIDE SEQUENCE [LARGE SCALE GENOMIC DNA]</scope>
    <source>
        <strain evidence="1 2">16CS0831-2</strain>
    </source>
</reference>
<accession>A0ABY2V2C2</accession>
<dbReference type="Proteomes" id="UP000305417">
    <property type="component" value="Unassembled WGS sequence"/>
</dbReference>
<proteinExistence type="predicted"/>
<comment type="caution">
    <text evidence="1">The sequence shown here is derived from an EMBL/GenBank/DDBJ whole genome shotgun (WGS) entry which is preliminary data.</text>
</comment>
<name>A0ABY2V2C2_9BACT</name>